<reference evidence="3 4" key="1">
    <citation type="submission" date="2020-08" db="EMBL/GenBank/DDBJ databases">
        <title>Genomic Encyclopedia of Type Strains, Phase III (KMG-III): the genomes of soil and plant-associated and newly described type strains.</title>
        <authorList>
            <person name="Whitman W."/>
        </authorList>
    </citation>
    <scope>NUCLEOTIDE SEQUENCE [LARGE SCALE GENOMIC DNA]</scope>
    <source>
        <strain evidence="3 4">CECT 3302</strain>
    </source>
</reference>
<dbReference type="RefSeq" id="WP_183544441.1">
    <property type="nucleotide sequence ID" value="NZ_BMQT01000019.1"/>
</dbReference>
<organism evidence="3 4">
    <name type="scientific">Nocardioides albus</name>
    <dbReference type="NCBI Taxonomy" id="1841"/>
    <lineage>
        <taxon>Bacteria</taxon>
        <taxon>Bacillati</taxon>
        <taxon>Actinomycetota</taxon>
        <taxon>Actinomycetes</taxon>
        <taxon>Propionibacteriales</taxon>
        <taxon>Nocardioidaceae</taxon>
        <taxon>Nocardioides</taxon>
    </lineage>
</organism>
<keyword evidence="4" id="KW-1185">Reference proteome</keyword>
<accession>A0A7W5A3Q3</accession>
<keyword evidence="1" id="KW-0812">Transmembrane</keyword>
<dbReference type="InterPro" id="IPR011009">
    <property type="entry name" value="Kinase-like_dom_sf"/>
</dbReference>
<dbReference type="EMBL" id="JACHXG010000003">
    <property type="protein sequence ID" value="MBB3088923.1"/>
    <property type="molecule type" value="Genomic_DNA"/>
</dbReference>
<keyword evidence="1" id="KW-0472">Membrane</keyword>
<dbReference type="SUPFAM" id="SSF56112">
    <property type="entry name" value="Protein kinase-like (PK-like)"/>
    <property type="match status" value="1"/>
</dbReference>
<feature type="domain" description="Aminoglycoside phosphotransferase" evidence="2">
    <location>
        <begin position="39"/>
        <end position="177"/>
    </location>
</feature>
<name>A0A7W5A3Q3_9ACTN</name>
<dbReference type="Pfam" id="PF01636">
    <property type="entry name" value="APH"/>
    <property type="match status" value="1"/>
</dbReference>
<evidence type="ECO:0000256" key="1">
    <source>
        <dbReference type="SAM" id="Phobius"/>
    </source>
</evidence>
<evidence type="ECO:0000259" key="2">
    <source>
        <dbReference type="Pfam" id="PF01636"/>
    </source>
</evidence>
<comment type="caution">
    <text evidence="3">The sequence shown here is derived from an EMBL/GenBank/DDBJ whole genome shotgun (WGS) entry which is preliminary data.</text>
</comment>
<feature type="transmembrane region" description="Helical" evidence="1">
    <location>
        <begin position="283"/>
        <end position="304"/>
    </location>
</feature>
<protein>
    <recommendedName>
        <fullName evidence="2">Aminoglycoside phosphotransferase domain-containing protein</fullName>
    </recommendedName>
</protein>
<dbReference type="Proteomes" id="UP000577707">
    <property type="component" value="Unassembled WGS sequence"/>
</dbReference>
<gene>
    <name evidence="3" type="ORF">FHS12_001864</name>
</gene>
<dbReference type="AlphaFoldDB" id="A0A7W5A3Q3"/>
<keyword evidence="1" id="KW-1133">Transmembrane helix</keyword>
<feature type="transmembrane region" description="Helical" evidence="1">
    <location>
        <begin position="179"/>
        <end position="198"/>
    </location>
</feature>
<proteinExistence type="predicted"/>
<evidence type="ECO:0000313" key="4">
    <source>
        <dbReference type="Proteomes" id="UP000577707"/>
    </source>
</evidence>
<sequence length="309" mass="34459">MIAPMHDDELMIDEHLVRSLLRRDLAAYADLPLRPLTSTGSTNRLFRLGEEWLARLPRQPGGSAAITQEARWLPELAASVPVATPEVLTVGEPGFGYPERWSVVRWIEGEKPRPGAGDVTAEDLAEAVTGLCRTAVPDEAISDPELRWYRGQPIADFDSDFRSSTVELRKILDLDDDTWLRARAWALFIAVMTFPYYWETMRGRCADRLVMARGRWRGERGLDARWPLAGVVAGGVSDWSRVWVPARVGPIRCLGWEIYKTGCLGWVPCGCLAGFQQRSGFSLGYLSLIEFSVVFAGFSLLRMVGSAQA</sequence>
<evidence type="ECO:0000313" key="3">
    <source>
        <dbReference type="EMBL" id="MBB3088923.1"/>
    </source>
</evidence>
<dbReference type="Gene3D" id="3.30.200.20">
    <property type="entry name" value="Phosphorylase Kinase, domain 1"/>
    <property type="match status" value="1"/>
</dbReference>
<dbReference type="InterPro" id="IPR002575">
    <property type="entry name" value="Aminoglycoside_PTrfase"/>
</dbReference>